<evidence type="ECO:0000256" key="1">
    <source>
        <dbReference type="SAM" id="Phobius"/>
    </source>
</evidence>
<keyword evidence="1" id="KW-0812">Transmembrane</keyword>
<name>A0ABU5JNI9_9ACTN</name>
<keyword evidence="1" id="KW-1133">Transmembrane helix</keyword>
<feature type="transmembrane region" description="Helical" evidence="1">
    <location>
        <begin position="31"/>
        <end position="49"/>
    </location>
</feature>
<proteinExistence type="predicted"/>
<keyword evidence="3" id="KW-1185">Reference proteome</keyword>
<feature type="transmembrane region" description="Helical" evidence="1">
    <location>
        <begin position="7"/>
        <end position="25"/>
    </location>
</feature>
<comment type="caution">
    <text evidence="2">The sequence shown here is derived from an EMBL/GenBank/DDBJ whole genome shotgun (WGS) entry which is preliminary data.</text>
</comment>
<organism evidence="2 3">
    <name type="scientific">Micromonospora sicca</name>
    <dbReference type="NCBI Taxonomy" id="2202420"/>
    <lineage>
        <taxon>Bacteria</taxon>
        <taxon>Bacillati</taxon>
        <taxon>Actinomycetota</taxon>
        <taxon>Actinomycetes</taxon>
        <taxon>Micromonosporales</taxon>
        <taxon>Micromonosporaceae</taxon>
        <taxon>Micromonospora</taxon>
    </lineage>
</organism>
<feature type="transmembrane region" description="Helical" evidence="1">
    <location>
        <begin position="56"/>
        <end position="77"/>
    </location>
</feature>
<evidence type="ECO:0000313" key="3">
    <source>
        <dbReference type="Proteomes" id="UP001290101"/>
    </source>
</evidence>
<evidence type="ECO:0000313" key="2">
    <source>
        <dbReference type="EMBL" id="MDZ5494195.1"/>
    </source>
</evidence>
<accession>A0ABU5JNI9</accession>
<keyword evidence="1" id="KW-0472">Membrane</keyword>
<feature type="transmembrane region" description="Helical" evidence="1">
    <location>
        <begin position="89"/>
        <end position="107"/>
    </location>
</feature>
<sequence>MTWRTSLLVGDVVVVVALAAGDSWLVDHGPWALPLAVIALIPAVAWGVAAPTPAWAWSVSALLLGVLLASVWVSRVYLSHGPAAPPIDWALPSATVSIVVCTLAMMFSRSWRWNPVMALAALAVTAGCWGLLQRVYEGECCMSIPASDTAPANSALDIADAGHTECGQDGGLCDRVVAIRTTLTTAEVRKVLRSHGWSEDCRPVTGTLSNLGWYRYGSRCISIESGQPGTVEVSLLAKADWWSRLEREL</sequence>
<dbReference type="EMBL" id="JAXOTQ010000064">
    <property type="protein sequence ID" value="MDZ5494195.1"/>
    <property type="molecule type" value="Genomic_DNA"/>
</dbReference>
<reference evidence="2 3" key="1">
    <citation type="submission" date="2023-12" db="EMBL/GenBank/DDBJ databases">
        <title>Micromonospora sp. nov., isolated from Atacama Desert.</title>
        <authorList>
            <person name="Carro L."/>
            <person name="Golinska P."/>
            <person name="Klenk H.-P."/>
            <person name="Goodfellow M."/>
        </authorList>
    </citation>
    <scope>NUCLEOTIDE SEQUENCE [LARGE SCALE GENOMIC DNA]</scope>
    <source>
        <strain evidence="2 3">4G53</strain>
    </source>
</reference>
<protein>
    <recommendedName>
        <fullName evidence="4">MFS transporter</fullName>
    </recommendedName>
</protein>
<dbReference type="Proteomes" id="UP001290101">
    <property type="component" value="Unassembled WGS sequence"/>
</dbReference>
<gene>
    <name evidence="2" type="ORF">U2F25_32915</name>
</gene>
<dbReference type="RefSeq" id="WP_322443681.1">
    <property type="nucleotide sequence ID" value="NZ_JAXOTQ010000064.1"/>
</dbReference>
<evidence type="ECO:0008006" key="4">
    <source>
        <dbReference type="Google" id="ProtNLM"/>
    </source>
</evidence>